<proteinExistence type="predicted"/>
<organism evidence="2 3">
    <name type="scientific">Chitinophaga pinensis (strain ATCC 43595 / DSM 2588 / LMG 13176 / NBRC 15968 / NCIMB 11800 / UQM 2034)</name>
    <dbReference type="NCBI Taxonomy" id="485918"/>
    <lineage>
        <taxon>Bacteria</taxon>
        <taxon>Pseudomonadati</taxon>
        <taxon>Bacteroidota</taxon>
        <taxon>Chitinophagia</taxon>
        <taxon>Chitinophagales</taxon>
        <taxon>Chitinophagaceae</taxon>
        <taxon>Chitinophaga</taxon>
    </lineage>
</organism>
<evidence type="ECO:0000313" key="2">
    <source>
        <dbReference type="EMBL" id="ACU60726.1"/>
    </source>
</evidence>
<feature type="chain" id="PRO_5036919165" description="WD40 repeat protein" evidence="1">
    <location>
        <begin position="32"/>
        <end position="176"/>
    </location>
</feature>
<dbReference type="OrthoDB" id="794016at2"/>
<evidence type="ECO:0008006" key="4">
    <source>
        <dbReference type="Google" id="ProtNLM"/>
    </source>
</evidence>
<dbReference type="Gene3D" id="2.120.10.30">
    <property type="entry name" value="TolB, C-terminal domain"/>
    <property type="match status" value="1"/>
</dbReference>
<dbReference type="AlphaFoldDB" id="A0A979GV04"/>
<dbReference type="Proteomes" id="UP000002215">
    <property type="component" value="Chromosome"/>
</dbReference>
<feature type="signal peptide" evidence="1">
    <location>
        <begin position="1"/>
        <end position="31"/>
    </location>
</feature>
<dbReference type="InterPro" id="IPR011042">
    <property type="entry name" value="6-blade_b-propeller_TolB-like"/>
</dbReference>
<dbReference type="KEGG" id="cpi:Cpin_3259"/>
<name>A0A979GV04_CHIPD</name>
<protein>
    <recommendedName>
        <fullName evidence="4">WD40 repeat protein</fullName>
    </recommendedName>
</protein>
<gene>
    <name evidence="2" type="ordered locus">Cpin_3259</name>
</gene>
<sequence>MKKVILGSFTLILFSSAILLFQISCQKSADAQAGNGNGTYTLPPATRATLGGVIVGDGLAVSNTGVLSVDPAAGSATQLNKIVFSKYDVDKGNEIWLMNYDGTGQTKVNITLPAGVEIDGDAHLSPDGKKLFFVGIDTKATANKDDIYSCDVDGKNLKKIYDMPASNGHTNLSGVY</sequence>
<dbReference type="SUPFAM" id="SSF82171">
    <property type="entry name" value="DPP6 N-terminal domain-like"/>
    <property type="match status" value="1"/>
</dbReference>
<dbReference type="EMBL" id="CP001699">
    <property type="protein sequence ID" value="ACU60726.1"/>
    <property type="molecule type" value="Genomic_DNA"/>
</dbReference>
<evidence type="ECO:0000313" key="3">
    <source>
        <dbReference type="Proteomes" id="UP000002215"/>
    </source>
</evidence>
<evidence type="ECO:0000256" key="1">
    <source>
        <dbReference type="SAM" id="SignalP"/>
    </source>
</evidence>
<dbReference type="RefSeq" id="WP_012790902.1">
    <property type="nucleotide sequence ID" value="NC_013132.1"/>
</dbReference>
<reference evidence="3" key="1">
    <citation type="submission" date="2009-08" db="EMBL/GenBank/DDBJ databases">
        <title>The complete genome of Chitinophaga pinensis DSM 2588.</title>
        <authorList>
            <consortium name="US DOE Joint Genome Institute (JGI-PGF)"/>
            <person name="Lucas S."/>
            <person name="Copeland A."/>
            <person name="Lapidus A."/>
            <person name="Glavina del Rio T."/>
            <person name="Dalin E."/>
            <person name="Tice H."/>
            <person name="Bruce D."/>
            <person name="Goodwin L."/>
            <person name="Pitluck S."/>
            <person name="Kyrpides N."/>
            <person name="Mavromatis K."/>
            <person name="Ivanova N."/>
            <person name="Mikhailova N."/>
            <person name="Sims D."/>
            <person name="Meinche L."/>
            <person name="Brettin T."/>
            <person name="Detter J.C."/>
            <person name="Han C."/>
            <person name="Larimer F."/>
            <person name="Land M."/>
            <person name="Hauser L."/>
            <person name="Markowitz V."/>
            <person name="Cheng J.-F."/>
            <person name="Hugenholtz P."/>
            <person name="Woyke T."/>
            <person name="Wu D."/>
            <person name="Spring S."/>
            <person name="Klenk H.-P."/>
            <person name="Eisen J.A."/>
        </authorList>
    </citation>
    <scope>NUCLEOTIDE SEQUENCE [LARGE SCALE GENOMIC DNA]</scope>
    <source>
        <strain evidence="3">ATCC 43595 / DSM 2588 / LMG 13176 / NBRC 15968 / NCIMB 11800 / UQM 2034</strain>
    </source>
</reference>
<accession>A0A979GV04</accession>
<reference evidence="2 3" key="2">
    <citation type="journal article" date="2010" name="Stand. Genomic Sci.">
        <title>Complete genome sequence of Chitinophaga pinensis type strain (UQM 2034).</title>
        <authorList>
            <person name="Glavina Del Rio T."/>
            <person name="Abt B."/>
            <person name="Spring S."/>
            <person name="Lapidus A."/>
            <person name="Nolan M."/>
            <person name="Tice H."/>
            <person name="Copeland A."/>
            <person name="Cheng J.F."/>
            <person name="Chen F."/>
            <person name="Bruce D."/>
            <person name="Goodwin L."/>
            <person name="Pitluck S."/>
            <person name="Ivanova N."/>
            <person name="Mavromatis K."/>
            <person name="Mikhailova N."/>
            <person name="Pati A."/>
            <person name="Chen A."/>
            <person name="Palaniappan K."/>
            <person name="Land M."/>
            <person name="Hauser L."/>
            <person name="Chang Y.J."/>
            <person name="Jeffries C.D."/>
            <person name="Chain P."/>
            <person name="Saunders E."/>
            <person name="Detter J.C."/>
            <person name="Brettin T."/>
            <person name="Rohde M."/>
            <person name="Goker M."/>
            <person name="Bristow J."/>
            <person name="Eisen J.A."/>
            <person name="Markowitz V."/>
            <person name="Hugenholtz P."/>
            <person name="Kyrpides N.C."/>
            <person name="Klenk H.P."/>
            <person name="Lucas S."/>
        </authorList>
    </citation>
    <scope>NUCLEOTIDE SEQUENCE [LARGE SCALE GENOMIC DNA]</scope>
    <source>
        <strain evidence="3">ATCC 43595 / DSM 2588 / LMG 13176 / NBRC 15968 / NCIMB 11800 / UQM 2034</strain>
    </source>
</reference>
<keyword evidence="1" id="KW-0732">Signal</keyword>